<accession>A0AAV5FM62</accession>
<gene>
    <name evidence="2" type="primary">gb24288</name>
    <name evidence="2" type="ORF">PR202_gb24288</name>
</gene>
<evidence type="ECO:0000313" key="3">
    <source>
        <dbReference type="Proteomes" id="UP001054889"/>
    </source>
</evidence>
<dbReference type="Proteomes" id="UP001054889">
    <property type="component" value="Unassembled WGS sequence"/>
</dbReference>
<organism evidence="2 3">
    <name type="scientific">Eleusine coracana subsp. coracana</name>
    <dbReference type="NCBI Taxonomy" id="191504"/>
    <lineage>
        <taxon>Eukaryota</taxon>
        <taxon>Viridiplantae</taxon>
        <taxon>Streptophyta</taxon>
        <taxon>Embryophyta</taxon>
        <taxon>Tracheophyta</taxon>
        <taxon>Spermatophyta</taxon>
        <taxon>Magnoliopsida</taxon>
        <taxon>Liliopsida</taxon>
        <taxon>Poales</taxon>
        <taxon>Poaceae</taxon>
        <taxon>PACMAD clade</taxon>
        <taxon>Chloridoideae</taxon>
        <taxon>Cynodonteae</taxon>
        <taxon>Eleusininae</taxon>
        <taxon>Eleusine</taxon>
    </lineage>
</organism>
<comment type="caution">
    <text evidence="2">The sequence shown here is derived from an EMBL/GenBank/DDBJ whole genome shotgun (WGS) entry which is preliminary data.</text>
</comment>
<dbReference type="EMBL" id="BQKI01000088">
    <property type="protein sequence ID" value="GJN35505.1"/>
    <property type="molecule type" value="Genomic_DNA"/>
</dbReference>
<keyword evidence="3" id="KW-1185">Reference proteome</keyword>
<name>A0AAV5FM62_ELECO</name>
<evidence type="ECO:0000313" key="2">
    <source>
        <dbReference type="EMBL" id="GJN35505.1"/>
    </source>
</evidence>
<proteinExistence type="predicted"/>
<feature type="compositionally biased region" description="Basic and acidic residues" evidence="1">
    <location>
        <begin position="82"/>
        <end position="95"/>
    </location>
</feature>
<feature type="region of interest" description="Disordered" evidence="1">
    <location>
        <begin position="82"/>
        <end position="117"/>
    </location>
</feature>
<sequence length="117" mass="12768">MHSQPPHTPACRLSSSYHLSTAVPLSREKKLAIIPEVVLSSRHQAIGHGLPLSPSSHQVVGHMLPWIGDEQQPFAAMDRLGEARRRGRDAKERRAFSAAGLCGSSEEQQPIAAVDHH</sequence>
<reference evidence="2" key="2">
    <citation type="submission" date="2021-12" db="EMBL/GenBank/DDBJ databases">
        <title>Resequencing data analysis of finger millet.</title>
        <authorList>
            <person name="Hatakeyama M."/>
            <person name="Aluri S."/>
            <person name="Balachadran M.T."/>
            <person name="Sivarajan S.R."/>
            <person name="Poveda L."/>
            <person name="Shimizu-Inatsugi R."/>
            <person name="Schlapbach R."/>
            <person name="Sreeman S.M."/>
            <person name="Shimizu K.K."/>
        </authorList>
    </citation>
    <scope>NUCLEOTIDE SEQUENCE</scope>
</reference>
<protein>
    <submittedName>
        <fullName evidence="2">Uncharacterized protein</fullName>
    </submittedName>
</protein>
<dbReference type="AlphaFoldDB" id="A0AAV5FM62"/>
<evidence type="ECO:0000256" key="1">
    <source>
        <dbReference type="SAM" id="MobiDB-lite"/>
    </source>
</evidence>
<reference evidence="2" key="1">
    <citation type="journal article" date="2018" name="DNA Res.">
        <title>Multiple hybrid de novo genome assembly of finger millet, an orphan allotetraploid crop.</title>
        <authorList>
            <person name="Hatakeyama M."/>
            <person name="Aluri S."/>
            <person name="Balachadran M.T."/>
            <person name="Sivarajan S.R."/>
            <person name="Patrignani A."/>
            <person name="Gruter S."/>
            <person name="Poveda L."/>
            <person name="Shimizu-Inatsugi R."/>
            <person name="Baeten J."/>
            <person name="Francoijs K.J."/>
            <person name="Nataraja K.N."/>
            <person name="Reddy Y.A.N."/>
            <person name="Phadnis S."/>
            <person name="Ravikumar R.L."/>
            <person name="Schlapbach R."/>
            <person name="Sreeman S.M."/>
            <person name="Shimizu K.K."/>
        </authorList>
    </citation>
    <scope>NUCLEOTIDE SEQUENCE</scope>
</reference>